<evidence type="ECO:0000256" key="8">
    <source>
        <dbReference type="ARBA" id="ARBA00022842"/>
    </source>
</evidence>
<evidence type="ECO:0000256" key="1">
    <source>
        <dbReference type="ARBA" id="ARBA00004496"/>
    </source>
</evidence>
<evidence type="ECO:0000256" key="2">
    <source>
        <dbReference type="ARBA" id="ARBA00012814"/>
    </source>
</evidence>
<dbReference type="InterPro" id="IPR004529">
    <property type="entry name" value="Phe-tRNA-synth_IIc_asu"/>
</dbReference>
<evidence type="ECO:0000256" key="11">
    <source>
        <dbReference type="ARBA" id="ARBA00049255"/>
    </source>
</evidence>
<dbReference type="PANTHER" id="PTHR11538:SF41">
    <property type="entry name" value="PHENYLALANINE--TRNA LIGASE, MITOCHONDRIAL"/>
    <property type="match status" value="1"/>
</dbReference>
<gene>
    <name evidence="13" type="primary">pheS</name>
    <name evidence="13" type="ORF">LQ356_01850</name>
</gene>
<evidence type="ECO:0000259" key="12">
    <source>
        <dbReference type="PROSITE" id="PS50862"/>
    </source>
</evidence>
<dbReference type="GO" id="GO:0004826">
    <property type="term" value="F:phenylalanine-tRNA ligase activity"/>
    <property type="evidence" value="ECO:0007669"/>
    <property type="project" value="UniProtKB-EC"/>
</dbReference>
<evidence type="ECO:0000256" key="6">
    <source>
        <dbReference type="ARBA" id="ARBA00022741"/>
    </source>
</evidence>
<dbReference type="Proteomes" id="UP001622612">
    <property type="component" value="Chromosome"/>
</dbReference>
<keyword evidence="10" id="KW-0030">Aminoacyl-tRNA synthetase</keyword>
<dbReference type="SUPFAM" id="SSF46589">
    <property type="entry name" value="tRNA-binding arm"/>
    <property type="match status" value="1"/>
</dbReference>
<evidence type="ECO:0000313" key="14">
    <source>
        <dbReference type="Proteomes" id="UP001622612"/>
    </source>
</evidence>
<keyword evidence="3" id="KW-0963">Cytoplasm</keyword>
<dbReference type="InterPro" id="IPR045864">
    <property type="entry name" value="aa-tRNA-synth_II/BPL/LPL"/>
</dbReference>
<dbReference type="Pfam" id="PF01409">
    <property type="entry name" value="tRNA-synt_2d"/>
    <property type="match status" value="1"/>
</dbReference>
<dbReference type="CDD" id="cd00496">
    <property type="entry name" value="PheRS_alpha_core"/>
    <property type="match status" value="1"/>
</dbReference>
<evidence type="ECO:0000256" key="5">
    <source>
        <dbReference type="ARBA" id="ARBA00022723"/>
    </source>
</evidence>
<evidence type="ECO:0000256" key="10">
    <source>
        <dbReference type="ARBA" id="ARBA00023146"/>
    </source>
</evidence>
<dbReference type="PROSITE" id="PS50862">
    <property type="entry name" value="AA_TRNA_LIGASE_II"/>
    <property type="match status" value="1"/>
</dbReference>
<dbReference type="Gene3D" id="3.30.930.10">
    <property type="entry name" value="Bira Bifunctional Protein, Domain 2"/>
    <property type="match status" value="1"/>
</dbReference>
<dbReference type="EC" id="6.1.1.20" evidence="2"/>
<accession>A0ABZ2TKG3</accession>
<dbReference type="NCBIfam" id="TIGR00468">
    <property type="entry name" value="pheS"/>
    <property type="match status" value="1"/>
</dbReference>
<evidence type="ECO:0000313" key="13">
    <source>
        <dbReference type="EMBL" id="WYM96951.1"/>
    </source>
</evidence>
<dbReference type="InterPro" id="IPR010978">
    <property type="entry name" value="tRNA-bd_arm"/>
</dbReference>
<dbReference type="InterPro" id="IPR002319">
    <property type="entry name" value="Phenylalanyl-tRNA_Synthase"/>
</dbReference>
<dbReference type="RefSeq" id="WP_405311082.1">
    <property type="nucleotide sequence ID" value="NZ_CP088155.1"/>
</dbReference>
<feature type="domain" description="Aminoacyl-transfer RNA synthetases class-II family profile" evidence="12">
    <location>
        <begin position="99"/>
        <end position="311"/>
    </location>
</feature>
<evidence type="ECO:0000256" key="3">
    <source>
        <dbReference type="ARBA" id="ARBA00022490"/>
    </source>
</evidence>
<dbReference type="InterPro" id="IPR006195">
    <property type="entry name" value="aa-tRNA-synth_II"/>
</dbReference>
<keyword evidence="7" id="KW-0067">ATP-binding</keyword>
<comment type="catalytic activity">
    <reaction evidence="11">
        <text>tRNA(Phe) + L-phenylalanine + ATP = L-phenylalanyl-tRNA(Phe) + AMP + diphosphate + H(+)</text>
        <dbReference type="Rhea" id="RHEA:19413"/>
        <dbReference type="Rhea" id="RHEA-COMP:9668"/>
        <dbReference type="Rhea" id="RHEA-COMP:9699"/>
        <dbReference type="ChEBI" id="CHEBI:15378"/>
        <dbReference type="ChEBI" id="CHEBI:30616"/>
        <dbReference type="ChEBI" id="CHEBI:33019"/>
        <dbReference type="ChEBI" id="CHEBI:58095"/>
        <dbReference type="ChEBI" id="CHEBI:78442"/>
        <dbReference type="ChEBI" id="CHEBI:78531"/>
        <dbReference type="ChEBI" id="CHEBI:456215"/>
        <dbReference type="EC" id="6.1.1.20"/>
    </reaction>
</comment>
<dbReference type="EMBL" id="CP088155">
    <property type="protein sequence ID" value="WYM96951.1"/>
    <property type="molecule type" value="Genomic_DNA"/>
</dbReference>
<organism evidence="13 14">
    <name type="scientific">Metamycoplasma faucium</name>
    <dbReference type="NCBI Taxonomy" id="56142"/>
    <lineage>
        <taxon>Bacteria</taxon>
        <taxon>Bacillati</taxon>
        <taxon>Mycoplasmatota</taxon>
        <taxon>Mycoplasmoidales</taxon>
        <taxon>Metamycoplasmataceae</taxon>
        <taxon>Metamycoplasma</taxon>
    </lineage>
</organism>
<keyword evidence="8" id="KW-0460">Magnesium</keyword>
<protein>
    <recommendedName>
        <fullName evidence="2">phenylalanine--tRNA ligase</fullName>
        <ecNumber evidence="2">6.1.1.20</ecNumber>
    </recommendedName>
</protein>
<keyword evidence="4 13" id="KW-0436">Ligase</keyword>
<keyword evidence="5" id="KW-0479">Metal-binding</keyword>
<keyword evidence="6" id="KW-0547">Nucleotide-binding</keyword>
<name>A0ABZ2TKG3_9BACT</name>
<keyword evidence="9" id="KW-0648">Protein biosynthesis</keyword>
<sequence length="313" mass="36701">MTFDLDKINNLEDLKNIKNEFNNSNELISLVNLLKDKNVQNKAEIGKKIQALKEEANLFFEKAKTKLNQIEANKIMENEFEDFSFPHNFYGSIHPIEIIANRFRKWLSLNGYFEVKASEIENDEYNFERLNIPQNHPARDMQDSLYLDDKLLLRTHNTGISARILEKNKNKAFSQFAIGKVYRNDEEDQTHSHQFTQLDLVSVGLHSFATLIYTLKEMLSYVFEQEIKIRLRPSYFPFTEPSVEVDIFYKNRWIEVLGAGMIHNSVLNKAGYTNKMNGIAAGIGIERIAMIKYEIDDIREFYSNDKRFLNQFK</sequence>
<comment type="subcellular location">
    <subcellularLocation>
        <location evidence="1">Cytoplasm</location>
    </subcellularLocation>
</comment>
<reference evidence="13" key="1">
    <citation type="submission" date="2021-11" db="EMBL/GenBank/DDBJ databases">
        <title>The first genome sequence of unculturable Mycoplasma faucium obtained by de novo assembly of metagenomic reads.</title>
        <authorList>
            <person name="Sabat A.J."/>
            <person name="Bathoorn E."/>
            <person name="Akkerboom V."/>
            <person name="Friedrich A.W."/>
        </authorList>
    </citation>
    <scope>NUCLEOTIDE SEQUENCE [LARGE SCALE GENOMIC DNA]</scope>
    <source>
        <strain evidence="13">UMCG-MFM1</strain>
    </source>
</reference>
<dbReference type="SUPFAM" id="SSF55681">
    <property type="entry name" value="Class II aaRS and biotin synthetases"/>
    <property type="match status" value="1"/>
</dbReference>
<proteinExistence type="predicted"/>
<evidence type="ECO:0000256" key="7">
    <source>
        <dbReference type="ARBA" id="ARBA00022840"/>
    </source>
</evidence>
<dbReference type="PANTHER" id="PTHR11538">
    <property type="entry name" value="PHENYLALANYL-TRNA SYNTHETASE"/>
    <property type="match status" value="1"/>
</dbReference>
<evidence type="ECO:0000256" key="4">
    <source>
        <dbReference type="ARBA" id="ARBA00022598"/>
    </source>
</evidence>
<keyword evidence="14" id="KW-1185">Reference proteome</keyword>
<evidence type="ECO:0000256" key="9">
    <source>
        <dbReference type="ARBA" id="ARBA00022917"/>
    </source>
</evidence>